<proteinExistence type="predicted"/>
<comment type="caution">
    <text evidence="2">The sequence shown here is derived from an EMBL/GenBank/DDBJ whole genome shotgun (WGS) entry which is preliminary data.</text>
</comment>
<gene>
    <name evidence="2" type="ORF">A5893_17175</name>
</gene>
<organism evidence="2 3">
    <name type="scientific">Pedobacter psychrophilus</name>
    <dbReference type="NCBI Taxonomy" id="1826909"/>
    <lineage>
        <taxon>Bacteria</taxon>
        <taxon>Pseudomonadati</taxon>
        <taxon>Bacteroidota</taxon>
        <taxon>Sphingobacteriia</taxon>
        <taxon>Sphingobacteriales</taxon>
        <taxon>Sphingobacteriaceae</taxon>
        <taxon>Pedobacter</taxon>
    </lineage>
</organism>
<protein>
    <submittedName>
        <fullName evidence="2">Uncharacterized protein</fullName>
    </submittedName>
</protein>
<reference evidence="2 3" key="1">
    <citation type="submission" date="2016-04" db="EMBL/GenBank/DDBJ databases">
        <authorList>
            <person name="Evans L.H."/>
            <person name="Alamgir A."/>
            <person name="Owens N."/>
            <person name="Weber N.D."/>
            <person name="Virtaneva K."/>
            <person name="Barbian K."/>
            <person name="Babar A."/>
            <person name="Rosenke K."/>
        </authorList>
    </citation>
    <scope>NUCLEOTIDE SEQUENCE [LARGE SCALE GENOMIC DNA]</scope>
    <source>
        <strain evidence="2 3">CCM 8644</strain>
    </source>
</reference>
<feature type="transmembrane region" description="Helical" evidence="1">
    <location>
        <begin position="43"/>
        <end position="63"/>
    </location>
</feature>
<dbReference type="STRING" id="1826909.A5893_17175"/>
<dbReference type="EMBL" id="LWHJ01000003">
    <property type="protein sequence ID" value="OAQ43518.1"/>
    <property type="molecule type" value="Genomic_DNA"/>
</dbReference>
<accession>A0A179DRH8</accession>
<name>A0A179DRH8_9SPHI</name>
<evidence type="ECO:0000313" key="3">
    <source>
        <dbReference type="Proteomes" id="UP000078459"/>
    </source>
</evidence>
<keyword evidence="1" id="KW-0472">Membrane</keyword>
<feature type="transmembrane region" description="Helical" evidence="1">
    <location>
        <begin position="7"/>
        <end position="23"/>
    </location>
</feature>
<keyword evidence="1" id="KW-1133">Transmembrane helix</keyword>
<dbReference type="AlphaFoldDB" id="A0A179DRH8"/>
<sequence length="193" mass="22535">MRKRIPNIIIITAGFLTLIALTLDLTNVGENWKDIWQNFEIKRFLLVIIILCFSGLVLGLFVFRKLKYVKRIKLTIPIAFIVFSLYDLTKAVDYHYGLSEYYNYFTAKKDLKEGKVQILTAGFLVSSDSEKTAKAKDSIRMQFGFTFLNVGIYSKGLKRYNEVIHKYLTEKNGENWKKRLQLKIDSLEKLQNE</sequence>
<evidence type="ECO:0000313" key="2">
    <source>
        <dbReference type="EMBL" id="OAQ43518.1"/>
    </source>
</evidence>
<reference evidence="2 3" key="2">
    <citation type="submission" date="2016-06" db="EMBL/GenBank/DDBJ databases">
        <title>Pedobacter psychrophilus sp. nov., isolated from Antarctic fragmentary rock.</title>
        <authorList>
            <person name="Svec P."/>
        </authorList>
    </citation>
    <scope>NUCLEOTIDE SEQUENCE [LARGE SCALE GENOMIC DNA]</scope>
    <source>
        <strain evidence="2 3">CCM 8644</strain>
    </source>
</reference>
<evidence type="ECO:0000256" key="1">
    <source>
        <dbReference type="SAM" id="Phobius"/>
    </source>
</evidence>
<dbReference type="RefSeq" id="WP_068820536.1">
    <property type="nucleotide sequence ID" value="NZ_LWHJ01000003.1"/>
</dbReference>
<keyword evidence="3" id="KW-1185">Reference proteome</keyword>
<dbReference type="Proteomes" id="UP000078459">
    <property type="component" value="Unassembled WGS sequence"/>
</dbReference>
<keyword evidence="1" id="KW-0812">Transmembrane</keyword>